<dbReference type="EMBL" id="JACGCI010000023">
    <property type="protein sequence ID" value="KAF6757148.1"/>
    <property type="molecule type" value="Genomic_DNA"/>
</dbReference>
<dbReference type="OrthoDB" id="3367070at2759"/>
<feature type="compositionally biased region" description="Polar residues" evidence="1">
    <location>
        <begin position="292"/>
        <end position="308"/>
    </location>
</feature>
<organism evidence="2 3">
    <name type="scientific">Ephemerocybe angulata</name>
    <dbReference type="NCBI Taxonomy" id="980116"/>
    <lineage>
        <taxon>Eukaryota</taxon>
        <taxon>Fungi</taxon>
        <taxon>Dikarya</taxon>
        <taxon>Basidiomycota</taxon>
        <taxon>Agaricomycotina</taxon>
        <taxon>Agaricomycetes</taxon>
        <taxon>Agaricomycetidae</taxon>
        <taxon>Agaricales</taxon>
        <taxon>Agaricineae</taxon>
        <taxon>Psathyrellaceae</taxon>
        <taxon>Ephemerocybe</taxon>
    </lineage>
</organism>
<dbReference type="Proteomes" id="UP000521943">
    <property type="component" value="Unassembled WGS sequence"/>
</dbReference>
<feature type="compositionally biased region" description="Low complexity" evidence="1">
    <location>
        <begin position="54"/>
        <end position="64"/>
    </location>
</feature>
<gene>
    <name evidence="2" type="ORF">DFP72DRAFT_248321</name>
</gene>
<protein>
    <submittedName>
        <fullName evidence="2">Uncharacterized protein</fullName>
    </submittedName>
</protein>
<feature type="compositionally biased region" description="Polar residues" evidence="1">
    <location>
        <begin position="137"/>
        <end position="168"/>
    </location>
</feature>
<evidence type="ECO:0000313" key="2">
    <source>
        <dbReference type="EMBL" id="KAF6757148.1"/>
    </source>
</evidence>
<keyword evidence="3" id="KW-1185">Reference proteome</keyword>
<reference evidence="2 3" key="1">
    <citation type="submission" date="2020-07" db="EMBL/GenBank/DDBJ databases">
        <title>Comparative genomics of pyrophilous fungi reveals a link between fire events and developmental genes.</title>
        <authorList>
            <consortium name="DOE Joint Genome Institute"/>
            <person name="Steindorff A.S."/>
            <person name="Carver A."/>
            <person name="Calhoun S."/>
            <person name="Stillman K."/>
            <person name="Liu H."/>
            <person name="Lipzen A."/>
            <person name="Pangilinan J."/>
            <person name="Labutti K."/>
            <person name="Bruns T.D."/>
            <person name="Grigoriev I.V."/>
        </authorList>
    </citation>
    <scope>NUCLEOTIDE SEQUENCE [LARGE SCALE GENOMIC DNA]</scope>
    <source>
        <strain evidence="2 3">CBS 144469</strain>
    </source>
</reference>
<sequence length="436" mass="47704">MALNLAQRLNELAQANADGLLSDDEYRLLRQSAFEQVSGNVAVPVESPIVPTTPNRHGSSPRSPSRARERPKDNNLTRLSVTNLIRRATGRNSPVISRGPSLPTSPNTPTTSPSSPKRGLIPRIFQRKHDLPPLRISPTQSQPNMRSPTPAQSITSSRSPATPLSPSRSVRPAPRTSQSSAPLHTPSKPSIDDLTLVSSADLRDAIASLDNELRGLVDAFNALEQGAVRRIKKQNARRLPANTPASVNDLLEGRDWREHRIGPSPSTPLFESRSQRYHLPLELPLNDGFSVHSGSDRTSFSQSRSISQLHGPASGSPLSPHFRGISSSLQRKPSVSSVSSRSNSFLSSSRLGVSSNSRLSYSSTNLSLHVAKTLPSTTGLDDSADLEGIEDEADQLSELNEIQQRRNEVITRYTQRIEYLKAKQKGAELHERLIRK</sequence>
<feature type="compositionally biased region" description="Basic and acidic residues" evidence="1">
    <location>
        <begin position="66"/>
        <end position="75"/>
    </location>
</feature>
<feature type="region of interest" description="Disordered" evidence="1">
    <location>
        <begin position="292"/>
        <end position="357"/>
    </location>
</feature>
<accession>A0A8H6I471</accession>
<comment type="caution">
    <text evidence="2">The sequence shown here is derived from an EMBL/GenBank/DDBJ whole genome shotgun (WGS) entry which is preliminary data.</text>
</comment>
<feature type="compositionally biased region" description="Low complexity" evidence="1">
    <location>
        <begin position="326"/>
        <end position="357"/>
    </location>
</feature>
<name>A0A8H6I471_9AGAR</name>
<dbReference type="AlphaFoldDB" id="A0A8H6I471"/>
<evidence type="ECO:0000313" key="3">
    <source>
        <dbReference type="Proteomes" id="UP000521943"/>
    </source>
</evidence>
<feature type="compositionally biased region" description="Low complexity" evidence="1">
    <location>
        <begin position="100"/>
        <end position="116"/>
    </location>
</feature>
<feature type="region of interest" description="Disordered" evidence="1">
    <location>
        <begin position="45"/>
        <end position="192"/>
    </location>
</feature>
<evidence type="ECO:0000256" key="1">
    <source>
        <dbReference type="SAM" id="MobiDB-lite"/>
    </source>
</evidence>
<proteinExistence type="predicted"/>